<name>A0A9Q1JLY6_9CARY</name>
<evidence type="ECO:0000313" key="2">
    <source>
        <dbReference type="EMBL" id="KAJ8425511.1"/>
    </source>
</evidence>
<evidence type="ECO:0000313" key="3">
    <source>
        <dbReference type="Proteomes" id="UP001153076"/>
    </source>
</evidence>
<feature type="compositionally biased region" description="Low complexity" evidence="1">
    <location>
        <begin position="111"/>
        <end position="120"/>
    </location>
</feature>
<gene>
    <name evidence="2" type="ORF">Cgig2_024222</name>
</gene>
<organism evidence="2 3">
    <name type="scientific">Carnegiea gigantea</name>
    <dbReference type="NCBI Taxonomy" id="171969"/>
    <lineage>
        <taxon>Eukaryota</taxon>
        <taxon>Viridiplantae</taxon>
        <taxon>Streptophyta</taxon>
        <taxon>Embryophyta</taxon>
        <taxon>Tracheophyta</taxon>
        <taxon>Spermatophyta</taxon>
        <taxon>Magnoliopsida</taxon>
        <taxon>eudicotyledons</taxon>
        <taxon>Gunneridae</taxon>
        <taxon>Pentapetalae</taxon>
        <taxon>Caryophyllales</taxon>
        <taxon>Cactineae</taxon>
        <taxon>Cactaceae</taxon>
        <taxon>Cactoideae</taxon>
        <taxon>Echinocereeae</taxon>
        <taxon>Carnegiea</taxon>
    </lineage>
</organism>
<reference evidence="2" key="1">
    <citation type="submission" date="2022-04" db="EMBL/GenBank/DDBJ databases">
        <title>Carnegiea gigantea Genome sequencing and assembly v2.</title>
        <authorList>
            <person name="Copetti D."/>
            <person name="Sanderson M.J."/>
            <person name="Burquez A."/>
            <person name="Wojciechowski M.F."/>
        </authorList>
    </citation>
    <scope>NUCLEOTIDE SEQUENCE</scope>
    <source>
        <strain evidence="2">SGP5-SGP5p</strain>
        <tissue evidence="2">Aerial part</tissue>
    </source>
</reference>
<keyword evidence="3" id="KW-1185">Reference proteome</keyword>
<accession>A0A9Q1JLY6</accession>
<dbReference type="AlphaFoldDB" id="A0A9Q1JLY6"/>
<comment type="caution">
    <text evidence="2">The sequence shown here is derived from an EMBL/GenBank/DDBJ whole genome shotgun (WGS) entry which is preliminary data.</text>
</comment>
<proteinExistence type="predicted"/>
<protein>
    <submittedName>
        <fullName evidence="2">Uncharacterized protein</fullName>
    </submittedName>
</protein>
<dbReference type="Proteomes" id="UP001153076">
    <property type="component" value="Unassembled WGS sequence"/>
</dbReference>
<dbReference type="EMBL" id="JAKOGI010001459">
    <property type="protein sequence ID" value="KAJ8425511.1"/>
    <property type="molecule type" value="Genomic_DNA"/>
</dbReference>
<feature type="region of interest" description="Disordered" evidence="1">
    <location>
        <begin position="98"/>
        <end position="129"/>
    </location>
</feature>
<evidence type="ECO:0000256" key="1">
    <source>
        <dbReference type="SAM" id="MobiDB-lite"/>
    </source>
</evidence>
<sequence>MGTRGRAKLTFGSSFDQQLVWTPQSGSHLDLGHPTFLDVGHAGNNYINFPRIDNLLNNTSDTRSGGIFAARPQRGARRKDRHRIRDFLRFPKERVRLSDHQLGSRGLETEGSSPPSGGRPAPQERPHSMNKIKTYSSKYNTITTLKEGMKSVPAKDEVVEDGVEGRVESVYKPFEDSKGRVEDILKPFEDSEGMVEDAIVSLKEN</sequence>